<comment type="caution">
    <text evidence="9">The sequence shown here is derived from an EMBL/GenBank/DDBJ whole genome shotgun (WGS) entry which is preliminary data.</text>
</comment>
<dbReference type="InterPro" id="IPR003173">
    <property type="entry name" value="PC4_C"/>
</dbReference>
<evidence type="ECO:0000256" key="4">
    <source>
        <dbReference type="ARBA" id="ARBA00023125"/>
    </source>
</evidence>
<dbReference type="InterPro" id="IPR045125">
    <property type="entry name" value="Sub1/Tcp4-like"/>
</dbReference>
<keyword evidence="5" id="KW-0804">Transcription</keyword>
<keyword evidence="4" id="KW-0238">DNA-binding</keyword>
<feature type="domain" description="Transcriptional coactivator p15 (PC4) C-terminal" evidence="8">
    <location>
        <begin position="44"/>
        <end position="95"/>
    </location>
</feature>
<keyword evidence="3" id="KW-0805">Transcription regulation</keyword>
<feature type="region of interest" description="Disordered" evidence="7">
    <location>
        <begin position="1"/>
        <end position="46"/>
    </location>
</feature>
<dbReference type="InterPro" id="IPR009044">
    <property type="entry name" value="ssDNA-bd_transcriptional_reg"/>
</dbReference>
<dbReference type="Gene3D" id="2.30.31.10">
    <property type="entry name" value="Transcriptional Coactivator Pc4, Chain A"/>
    <property type="match status" value="1"/>
</dbReference>
<dbReference type="Pfam" id="PF02229">
    <property type="entry name" value="PC4"/>
    <property type="match status" value="1"/>
</dbReference>
<reference evidence="9" key="2">
    <citation type="journal article" date="2023" name="BMC Genomics">
        <title>Pest status, molecular evolution, and epigenetic factors derived from the genome assembly of Frankliniella fusca, a thysanopteran phytovirus vector.</title>
        <authorList>
            <person name="Catto M.A."/>
            <person name="Labadie P.E."/>
            <person name="Jacobson A.L."/>
            <person name="Kennedy G.G."/>
            <person name="Srinivasan R."/>
            <person name="Hunt B.G."/>
        </authorList>
    </citation>
    <scope>NUCLEOTIDE SEQUENCE</scope>
    <source>
        <strain evidence="9">PL_HMW_Pooled</strain>
    </source>
</reference>
<accession>A0AAE1GZR8</accession>
<organism evidence="9 10">
    <name type="scientific">Frankliniella fusca</name>
    <dbReference type="NCBI Taxonomy" id="407009"/>
    <lineage>
        <taxon>Eukaryota</taxon>
        <taxon>Metazoa</taxon>
        <taxon>Ecdysozoa</taxon>
        <taxon>Arthropoda</taxon>
        <taxon>Hexapoda</taxon>
        <taxon>Insecta</taxon>
        <taxon>Pterygota</taxon>
        <taxon>Neoptera</taxon>
        <taxon>Paraneoptera</taxon>
        <taxon>Thysanoptera</taxon>
        <taxon>Terebrantia</taxon>
        <taxon>Thripoidea</taxon>
        <taxon>Thripidae</taxon>
        <taxon>Frankliniella</taxon>
    </lineage>
</organism>
<evidence type="ECO:0000256" key="2">
    <source>
        <dbReference type="ARBA" id="ARBA00009001"/>
    </source>
</evidence>
<dbReference type="PANTHER" id="PTHR13215">
    <property type="entry name" value="RNA POLYMERASE II TRANSCRIPTIONAL COACTIVATOR"/>
    <property type="match status" value="1"/>
</dbReference>
<evidence type="ECO:0000313" key="9">
    <source>
        <dbReference type="EMBL" id="KAK3912295.1"/>
    </source>
</evidence>
<evidence type="ECO:0000256" key="5">
    <source>
        <dbReference type="ARBA" id="ARBA00023163"/>
    </source>
</evidence>
<dbReference type="GO" id="GO:0060261">
    <property type="term" value="P:positive regulation of transcription initiation by RNA polymerase II"/>
    <property type="evidence" value="ECO:0007669"/>
    <property type="project" value="InterPro"/>
</dbReference>
<evidence type="ECO:0000256" key="7">
    <source>
        <dbReference type="SAM" id="MobiDB-lite"/>
    </source>
</evidence>
<dbReference type="GO" id="GO:0003677">
    <property type="term" value="F:DNA binding"/>
    <property type="evidence" value="ECO:0007669"/>
    <property type="project" value="UniProtKB-KW"/>
</dbReference>
<proteinExistence type="inferred from homology"/>
<dbReference type="GO" id="GO:0003713">
    <property type="term" value="F:transcription coactivator activity"/>
    <property type="evidence" value="ECO:0007669"/>
    <property type="project" value="InterPro"/>
</dbReference>
<comment type="subcellular location">
    <subcellularLocation>
        <location evidence="1">Nucleus</location>
    </subcellularLocation>
</comment>
<keyword evidence="6" id="KW-0539">Nucleus</keyword>
<evidence type="ECO:0000256" key="1">
    <source>
        <dbReference type="ARBA" id="ARBA00004123"/>
    </source>
</evidence>
<name>A0AAE1GZR8_9NEOP</name>
<reference evidence="9" key="1">
    <citation type="submission" date="2021-07" db="EMBL/GenBank/DDBJ databases">
        <authorList>
            <person name="Catto M.A."/>
            <person name="Jacobson A."/>
            <person name="Kennedy G."/>
            <person name="Labadie P."/>
            <person name="Hunt B.G."/>
            <person name="Srinivasan R."/>
        </authorList>
    </citation>
    <scope>NUCLEOTIDE SEQUENCE</scope>
    <source>
        <strain evidence="9">PL_HMW_Pooled</strain>
        <tissue evidence="9">Head</tissue>
    </source>
</reference>
<dbReference type="EMBL" id="JAHWGI010000292">
    <property type="protein sequence ID" value="KAK3912295.1"/>
    <property type="molecule type" value="Genomic_DNA"/>
</dbReference>
<evidence type="ECO:0000256" key="3">
    <source>
        <dbReference type="ARBA" id="ARBA00023015"/>
    </source>
</evidence>
<keyword evidence="10" id="KW-1185">Reference proteome</keyword>
<sequence length="106" mass="11865">MPKTKKREASSSDSDSGPDDRGPVSKKGAAPAKKSKSGKEEPKWHLGNKKFVKVNEFNGKPYVHIREHYEKDGELLPGKKGIALNAENFQKLKEILSEVEEELSKF</sequence>
<evidence type="ECO:0000256" key="6">
    <source>
        <dbReference type="ARBA" id="ARBA00023242"/>
    </source>
</evidence>
<comment type="similarity">
    <text evidence="2">Belongs to the transcriptional coactivator PC4 family.</text>
</comment>
<gene>
    <name evidence="9" type="ORF">KUF71_021865</name>
</gene>
<protein>
    <submittedName>
        <fullName evidence="9">RNA polymerase II transcriptional coactivator</fullName>
    </submittedName>
</protein>
<dbReference type="GO" id="GO:0005634">
    <property type="term" value="C:nucleus"/>
    <property type="evidence" value="ECO:0007669"/>
    <property type="project" value="UniProtKB-SubCell"/>
</dbReference>
<dbReference type="AlphaFoldDB" id="A0AAE1GZR8"/>
<evidence type="ECO:0000259" key="8">
    <source>
        <dbReference type="Pfam" id="PF02229"/>
    </source>
</evidence>
<evidence type="ECO:0000313" key="10">
    <source>
        <dbReference type="Proteomes" id="UP001219518"/>
    </source>
</evidence>
<dbReference type="Proteomes" id="UP001219518">
    <property type="component" value="Unassembled WGS sequence"/>
</dbReference>
<dbReference type="SUPFAM" id="SSF54447">
    <property type="entry name" value="ssDNA-binding transcriptional regulator domain"/>
    <property type="match status" value="1"/>
</dbReference>